<accession>E6SWH9</accession>
<dbReference type="KEGG" id="bhl:Bache_2695"/>
<dbReference type="EC" id="2.1.1.72" evidence="5"/>
<organism evidence="5 6">
    <name type="scientific">Bacteroides helcogenes (strain ATCC 35417 / DSM 20613 / JCM 6297 / CCUG 15421 / P 36-108)</name>
    <dbReference type="NCBI Taxonomy" id="693979"/>
    <lineage>
        <taxon>Bacteria</taxon>
        <taxon>Pseudomonadati</taxon>
        <taxon>Bacteroidota</taxon>
        <taxon>Bacteroidia</taxon>
        <taxon>Bacteroidales</taxon>
        <taxon>Bacteroidaceae</taxon>
        <taxon>Bacteroides</taxon>
    </lineage>
</organism>
<name>E6SWH9_BACT6</name>
<gene>
    <name evidence="5" type="ordered locus">Bache_2695</name>
</gene>
<feature type="domain" description="DNA methylase N-4/N-6" evidence="4">
    <location>
        <begin position="487"/>
        <end position="798"/>
    </location>
</feature>
<dbReference type="InterPro" id="IPR002052">
    <property type="entry name" value="DNA_methylase_N6_adenine_CS"/>
</dbReference>
<evidence type="ECO:0000259" key="4">
    <source>
        <dbReference type="Pfam" id="PF01555"/>
    </source>
</evidence>
<evidence type="ECO:0000256" key="3">
    <source>
        <dbReference type="ARBA" id="ARBA00022679"/>
    </source>
</evidence>
<dbReference type="GO" id="GO:0008170">
    <property type="term" value="F:N-methyltransferase activity"/>
    <property type="evidence" value="ECO:0007669"/>
    <property type="project" value="InterPro"/>
</dbReference>
<dbReference type="EMBL" id="CP002352">
    <property type="protein sequence ID" value="ADV44640.1"/>
    <property type="molecule type" value="Genomic_DNA"/>
</dbReference>
<evidence type="ECO:0000313" key="6">
    <source>
        <dbReference type="Proteomes" id="UP000008630"/>
    </source>
</evidence>
<sequence>MNEYQKRFVALLKTIFELDKSDLDFGIYRIINIRQREIVDYFENRLPKKIQEILAPFANEKTDEIKQKLAKIESDVESMGMTIDTLQDNTPKKQEYIALQKQLSQGSDMSALESDVYSALYSFFNRYYEEGDFISKRRYKEGVYAIPYEGEEVKLYWANQDQYYIKTAENFKDYSFVTKEGINVHFRLVDATIEQNNNKETNDSKRVFMLYTENDERPELKTFEWNAESKELIIRFIFDIPADKKKNYADDNYTKIREYIIGVPELMMPLMYQTSTDPKKPVTLIQKHLNGYVAKNTFDYFIHKDLGGFLTRELDFFIKNEVMHLDDLDTDDEVRAESYLAKVRAVKRIGKEIITFLAQIENFQRKLWLKKKFVVETNWCITLDHIDKSFYPEIIANKTQIQEWIDMYAIDEIKGDLNTTAFTNPPSIEFLKENQNLIVDTKNFPTTFRDRLIASIDNIDENTNGLMINGDNYHAINLLQEKCKKRISCIYGDPPYNAKSSEILYKNNFKHSSWIAMMNSRLELVSPLKTERGAIVTAIDENEGFNLMKLLDTLFPYWSKTAVSVLHNPAGVQGDNFSYSHEYAIFLFENFKHVIGKKEKEEKSTEPFRDWGPTGLRNPQGNTFYPIIVNCKSDKIVSIGDACAPDFHTTEQNVVIGDNILIYPVGDDGIEKKWVFARDSVDSIIDELYPVNNNGVIQIMRDKSKGSYKTVWDDKKYYANVYGSKLLNNIMGTKKFDFPKSLYTISDCILAVNEVQKGHSIIMDYFAGSGTTGHAVINLNRKDKGNRKYILIEMGEYFDSVTKPRMTKVIYSPDWKDGKPTIRNKGISQIMKYMRLESYEDALSNISLDEKGSFFGSNLGDEYLIGYMLDMESKGSLFNLEAFITPFEYNMKITEKNECKERQVDVVETFNYLIGLSVHSLSAISYFSTKEAVNPSYEGAVDLQKDQNGVYGFRQVEGTLPDGRRALVIWRNINKDNILASNAALDAYFSKYRINPADREFDVIYINGDNNLENLRLDDEQWKVMLTETEFNKRMWEE</sequence>
<evidence type="ECO:0000256" key="1">
    <source>
        <dbReference type="ARBA" id="ARBA00006594"/>
    </source>
</evidence>
<comment type="similarity">
    <text evidence="1">Belongs to the N(4)/N(6)-methyltransferase family.</text>
</comment>
<dbReference type="InterPro" id="IPR001091">
    <property type="entry name" value="RM_Methyltransferase"/>
</dbReference>
<dbReference type="eggNOG" id="COG2189">
    <property type="taxonomic scope" value="Bacteria"/>
</dbReference>
<reference key="1">
    <citation type="submission" date="2010-11" db="EMBL/GenBank/DDBJ databases">
        <title>The complete genome of Bacteroides helcogenes P 36-108.</title>
        <authorList>
            <consortium name="US DOE Joint Genome Institute (JGI-PGF)"/>
            <person name="Lucas S."/>
            <person name="Copeland A."/>
            <person name="Lapidus A."/>
            <person name="Bruce D."/>
            <person name="Goodwin L."/>
            <person name="Pitluck S."/>
            <person name="Kyrpides N."/>
            <person name="Mavromatis K."/>
            <person name="Ivanova N."/>
            <person name="Zeytun A."/>
            <person name="Brettin T."/>
            <person name="Detter J.C."/>
            <person name="Tapia R."/>
            <person name="Han C."/>
            <person name="Land M."/>
            <person name="Hauser L."/>
            <person name="Markowitz V."/>
            <person name="Cheng J.-F."/>
            <person name="Hugenholtz P."/>
            <person name="Woyke T."/>
            <person name="Wu D."/>
            <person name="Gronow S."/>
            <person name="Wellnitz S."/>
            <person name="Brambilla E."/>
            <person name="Klenk H.-P."/>
            <person name="Eisen J.A."/>
        </authorList>
    </citation>
    <scope>NUCLEOTIDE SEQUENCE</scope>
    <source>
        <strain>P 36-108</strain>
    </source>
</reference>
<keyword evidence="3 5" id="KW-0808">Transferase</keyword>
<keyword evidence="6" id="KW-1185">Reference proteome</keyword>
<dbReference type="PROSITE" id="PS00092">
    <property type="entry name" value="N6_MTASE"/>
    <property type="match status" value="1"/>
</dbReference>
<proteinExistence type="inferred from homology"/>
<dbReference type="GO" id="GO:0009007">
    <property type="term" value="F:site-specific DNA-methyltransferase (adenine-specific) activity"/>
    <property type="evidence" value="ECO:0007669"/>
    <property type="project" value="UniProtKB-EC"/>
</dbReference>
<dbReference type="STRING" id="693979.Bache_2695"/>
<dbReference type="Gene3D" id="3.40.50.150">
    <property type="entry name" value="Vaccinia Virus protein VP39"/>
    <property type="match status" value="1"/>
</dbReference>
<evidence type="ECO:0000256" key="2">
    <source>
        <dbReference type="ARBA" id="ARBA00022603"/>
    </source>
</evidence>
<dbReference type="OrthoDB" id="9800801at2"/>
<dbReference type="RefSeq" id="WP_013548227.1">
    <property type="nucleotide sequence ID" value="NC_014933.1"/>
</dbReference>
<protein>
    <submittedName>
        <fullName evidence="5">Site-specific DNA-methyltransferase (Adenine-specific)</fullName>
        <ecNumber evidence="5">2.1.1.72</ecNumber>
    </submittedName>
</protein>
<keyword evidence="2 5" id="KW-0489">Methyltransferase</keyword>
<dbReference type="InterPro" id="IPR029063">
    <property type="entry name" value="SAM-dependent_MTases_sf"/>
</dbReference>
<dbReference type="Proteomes" id="UP000008630">
    <property type="component" value="Chromosome"/>
</dbReference>
<dbReference type="PATRIC" id="fig|693979.3.peg.2822"/>
<dbReference type="AlphaFoldDB" id="E6SWH9"/>
<reference evidence="5 6" key="2">
    <citation type="journal article" date="2011" name="Stand. Genomic Sci.">
        <title>Complete genome sequence of Bacteroides helcogenes type strain (P 36-108).</title>
        <authorList>
            <person name="Pati A."/>
            <person name="Gronow S."/>
            <person name="Zeytun A."/>
            <person name="Lapidus A."/>
            <person name="Nolan M."/>
            <person name="Hammon N."/>
            <person name="Deshpande S."/>
            <person name="Cheng J.F."/>
            <person name="Tapia R."/>
            <person name="Han C."/>
            <person name="Goodwin L."/>
            <person name="Pitluck S."/>
            <person name="Liolios K."/>
            <person name="Pagani I."/>
            <person name="Ivanova N."/>
            <person name="Mavromatis K."/>
            <person name="Chen A."/>
            <person name="Palaniappan K."/>
            <person name="Land M."/>
            <person name="Hauser L."/>
            <person name="Chang Y.J."/>
            <person name="Jeffries C.D."/>
            <person name="Detter J.C."/>
            <person name="Brambilla E."/>
            <person name="Rohde M."/>
            <person name="Goker M."/>
            <person name="Woyke T."/>
            <person name="Bristow J."/>
            <person name="Eisen J.A."/>
            <person name="Markowitz V."/>
            <person name="Hugenholtz P."/>
            <person name="Kyrpides N.C."/>
            <person name="Klenk H.P."/>
            <person name="Lucas S."/>
        </authorList>
    </citation>
    <scope>NUCLEOTIDE SEQUENCE [LARGE SCALE GENOMIC DNA]</scope>
    <source>
        <strain evidence="6">ATCC 35417 / DSM 20613 / JCM 6297 / CCUG 15421 / P 36-108</strain>
    </source>
</reference>
<dbReference type="REBASE" id="31574">
    <property type="entry name" value="M.Bhe36ORF2695P"/>
</dbReference>
<dbReference type="GO" id="GO:0003677">
    <property type="term" value="F:DNA binding"/>
    <property type="evidence" value="ECO:0007669"/>
    <property type="project" value="InterPro"/>
</dbReference>
<dbReference type="InterPro" id="IPR002941">
    <property type="entry name" value="DNA_methylase_N4/N6"/>
</dbReference>
<dbReference type="HOGENOM" id="CLU_013151_0_0_10"/>
<dbReference type="SUPFAM" id="SSF53335">
    <property type="entry name" value="S-adenosyl-L-methionine-dependent methyltransferases"/>
    <property type="match status" value="1"/>
</dbReference>
<dbReference type="GO" id="GO:0032259">
    <property type="term" value="P:methylation"/>
    <property type="evidence" value="ECO:0007669"/>
    <property type="project" value="UniProtKB-KW"/>
</dbReference>
<evidence type="ECO:0000313" key="5">
    <source>
        <dbReference type="EMBL" id="ADV44640.1"/>
    </source>
</evidence>
<dbReference type="Pfam" id="PF01555">
    <property type="entry name" value="N6_N4_Mtase"/>
    <property type="match status" value="1"/>
</dbReference>
<dbReference type="PRINTS" id="PR00508">
    <property type="entry name" value="S21N4MTFRASE"/>
</dbReference>